<accession>A0A645APL7</accession>
<reference evidence="1" key="1">
    <citation type="submission" date="2019-08" db="EMBL/GenBank/DDBJ databases">
        <authorList>
            <person name="Kucharzyk K."/>
            <person name="Murdoch R.W."/>
            <person name="Higgins S."/>
            <person name="Loffler F."/>
        </authorList>
    </citation>
    <scope>NUCLEOTIDE SEQUENCE</scope>
</reference>
<proteinExistence type="predicted"/>
<protein>
    <recommendedName>
        <fullName evidence="2">GLUG domain-containing protein</fullName>
    </recommendedName>
</protein>
<evidence type="ECO:0008006" key="2">
    <source>
        <dbReference type="Google" id="ProtNLM"/>
    </source>
</evidence>
<gene>
    <name evidence="1" type="ORF">SDC9_101488</name>
</gene>
<dbReference type="AlphaFoldDB" id="A0A645APL7"/>
<dbReference type="Gene3D" id="2.160.20.110">
    <property type="match status" value="1"/>
</dbReference>
<dbReference type="EMBL" id="VSSQ01014925">
    <property type="protein sequence ID" value="MPM54708.1"/>
    <property type="molecule type" value="Genomic_DNA"/>
</dbReference>
<comment type="caution">
    <text evidence="1">The sequence shown here is derived from an EMBL/GenBank/DDBJ whole genome shotgun (WGS) entry which is preliminary data.</text>
</comment>
<evidence type="ECO:0000313" key="1">
    <source>
        <dbReference type="EMBL" id="MPM54708.1"/>
    </source>
</evidence>
<organism evidence="1">
    <name type="scientific">bioreactor metagenome</name>
    <dbReference type="NCBI Taxonomy" id="1076179"/>
    <lineage>
        <taxon>unclassified sequences</taxon>
        <taxon>metagenomes</taxon>
        <taxon>ecological metagenomes</taxon>
    </lineage>
</organism>
<sequence>MGHTVRGLYVEFIDKTYGETPALFGYIDYADAAASSRSAVKAAAVSPAARAEADAASLGLIGEAYDKVVAERTALYKSFGTPSAVSTRSVTPSYATGGTVKNLRVYGEVINNGGQGAAGVVCWNDGAIENCYFEGTITIEDNGNNRAYAGGICSLLGDNDLSHNTYVVNCAASADVKAHGGSFSYAGGIAGYCFAMGRGYIVNCSVEPGSKVDSYMDAGGIVGGFANHVVNCSSAAASVTVDGRNPNETGYFAGGIIGAYGVVDNCRWLQTPGSTTQPGVAIGGGSDASGLRTSVGALPIDSVLAQPVSVAVNGTAPAVSVSYPTGAAASAPTIGAWTTGDTSIAEIIQTSTVHGLSEGITTLATTATNTAWTSVTDVTITPGSGVTVTQ</sequence>
<name>A0A645APL7_9ZZZZ</name>